<evidence type="ECO:0000256" key="2">
    <source>
        <dbReference type="PROSITE-ProRule" id="PRU01360"/>
    </source>
</evidence>
<keyword evidence="1 4" id="KW-0732">Signal</keyword>
<name>A0ABQ1QT74_9FLAO</name>
<keyword evidence="2" id="KW-0812">Transmembrane</keyword>
<dbReference type="InterPro" id="IPR037066">
    <property type="entry name" value="Plug_dom_sf"/>
</dbReference>
<dbReference type="Gene3D" id="2.60.40.1930">
    <property type="match status" value="1"/>
</dbReference>
<evidence type="ECO:0000256" key="1">
    <source>
        <dbReference type="ARBA" id="ARBA00022729"/>
    </source>
</evidence>
<comment type="caution">
    <text evidence="6">The sequence shown here is derived from an EMBL/GenBank/DDBJ whole genome shotgun (WGS) entry which is preliminary data.</text>
</comment>
<feature type="domain" description="TonB-dependent receptor plug" evidence="5">
    <location>
        <begin position="601"/>
        <end position="685"/>
    </location>
</feature>
<gene>
    <name evidence="6" type="ORF">GCM10011361_06010</name>
</gene>
<evidence type="ECO:0000256" key="3">
    <source>
        <dbReference type="SAM" id="MobiDB-lite"/>
    </source>
</evidence>
<evidence type="ECO:0000256" key="4">
    <source>
        <dbReference type="SAM" id="SignalP"/>
    </source>
</evidence>
<organism evidence="6 7">
    <name type="scientific">Muriicola marianensis</name>
    <dbReference type="NCBI Taxonomy" id="1324801"/>
    <lineage>
        <taxon>Bacteria</taxon>
        <taxon>Pseudomonadati</taxon>
        <taxon>Bacteroidota</taxon>
        <taxon>Flavobacteriia</taxon>
        <taxon>Flavobacteriales</taxon>
        <taxon>Flavobacteriaceae</taxon>
        <taxon>Muriicola</taxon>
    </lineage>
</organism>
<dbReference type="Proteomes" id="UP000625780">
    <property type="component" value="Unassembled WGS sequence"/>
</dbReference>
<dbReference type="PROSITE" id="PS52016">
    <property type="entry name" value="TONB_DEPENDENT_REC_3"/>
    <property type="match status" value="1"/>
</dbReference>
<dbReference type="PANTHER" id="PTHR30069">
    <property type="entry name" value="TONB-DEPENDENT OUTER MEMBRANE RECEPTOR"/>
    <property type="match status" value="1"/>
</dbReference>
<accession>A0ABQ1QT74</accession>
<keyword evidence="2" id="KW-0472">Membrane</keyword>
<reference evidence="7" key="1">
    <citation type="journal article" date="2019" name="Int. J. Syst. Evol. Microbiol.">
        <title>The Global Catalogue of Microorganisms (GCM) 10K type strain sequencing project: providing services to taxonomists for standard genome sequencing and annotation.</title>
        <authorList>
            <consortium name="The Broad Institute Genomics Platform"/>
            <consortium name="The Broad Institute Genome Sequencing Center for Infectious Disease"/>
            <person name="Wu L."/>
            <person name="Ma J."/>
        </authorList>
    </citation>
    <scope>NUCLEOTIDE SEQUENCE [LARGE SCALE GENOMIC DNA]</scope>
    <source>
        <strain evidence="7">CGMCC 1.12606</strain>
    </source>
</reference>
<dbReference type="PANTHER" id="PTHR30069:SF29">
    <property type="entry name" value="HEMOGLOBIN AND HEMOGLOBIN-HAPTOGLOBIN-BINDING PROTEIN 1-RELATED"/>
    <property type="match status" value="1"/>
</dbReference>
<dbReference type="InterPro" id="IPR012910">
    <property type="entry name" value="Plug_dom"/>
</dbReference>
<protein>
    <recommendedName>
        <fullName evidence="5">TonB-dependent receptor plug domain-containing protein</fullName>
    </recommendedName>
</protein>
<comment type="similarity">
    <text evidence="2">Belongs to the TonB-dependent receptor family.</text>
</comment>
<feature type="signal peptide" evidence="4">
    <location>
        <begin position="1"/>
        <end position="23"/>
    </location>
</feature>
<dbReference type="SUPFAM" id="SSF56935">
    <property type="entry name" value="Porins"/>
    <property type="match status" value="1"/>
</dbReference>
<keyword evidence="2" id="KW-0813">Transport</keyword>
<evidence type="ECO:0000259" key="5">
    <source>
        <dbReference type="Pfam" id="PF07715"/>
    </source>
</evidence>
<keyword evidence="2" id="KW-1134">Transmembrane beta strand</keyword>
<dbReference type="InterPro" id="IPR039426">
    <property type="entry name" value="TonB-dep_rcpt-like"/>
</dbReference>
<feature type="region of interest" description="Disordered" evidence="3">
    <location>
        <begin position="531"/>
        <end position="561"/>
    </location>
</feature>
<dbReference type="Gene3D" id="2.170.130.10">
    <property type="entry name" value="TonB-dependent receptor, plug domain"/>
    <property type="match status" value="1"/>
</dbReference>
<feature type="chain" id="PRO_5047481930" description="TonB-dependent receptor plug domain-containing protein" evidence="4">
    <location>
        <begin position="24"/>
        <end position="788"/>
    </location>
</feature>
<sequence>MKYLHLSFSFALILLTSLSGLRAQGTSSPFDLTKSASRSYIDAGAVQMMADSLWLWQEQVSLQTDREELRAGETLFFKANILTGPEKFRVSASEVLRVELLDQSGNLIKKQVHRITNGRSAGSIEVPVKMESGIYFLRAYTRWMLNYGLHFLPAREILIKDRRDNDPVLLPEQEVSIQPEGGQLVDGLMTQVVVSSRNHELNRIPVLNQKGEVVAKVEEYGRKLGSFRLTPQAGQQYSIRLPDNRLLPLPEVMENGYSLQVNNLQPEKILIRIEVTESLLQKPVYLKGRYDQVTYVDKNIEFEGGNVASFEISRAEIPDGLLDLYIADEEGQIWAHRPVLIEKNELRVNAQKQINEDGSESILLRVTDRDQNPVSTTLSVSVNGDDSSETAGFSTVESIEKREQERNTAFLKDLRVLTGKHTNLTNILPRMRVPDRIVFDFQKGLDFIGQAYNLNNELLVNSEMQILIENGDQVTVQEVVTDQDGMFTLSGLDILGDATLVFRTAGDESAAKLVKVIPFEYETPLLASPEGRRKGLQKMANTDSPGSGQLLSAQSTREEKERTISLESVTVVATRELSKSKIPEFALMATKAIEQDPERPRPIDQLFLNIPGVQVVGLGSPYPYLSIPRAARLGPLLWILDGFLLDQSTTLVDIMNLVPFTDVERIEILMGGEASFYGTRSAGGVISIKTRSGSDLDYLARKDAQAPLQGYHESIAFDELGTDTRVRRKRNASITTIFWGPELRTDKNGEVVIPVPESTALDQIRLEATVFTQDGKQGSIEVFFDKID</sequence>
<dbReference type="EMBL" id="BMFH01000001">
    <property type="protein sequence ID" value="GGD41736.1"/>
    <property type="molecule type" value="Genomic_DNA"/>
</dbReference>
<dbReference type="Pfam" id="PF07715">
    <property type="entry name" value="Plug"/>
    <property type="match status" value="1"/>
</dbReference>
<keyword evidence="7" id="KW-1185">Reference proteome</keyword>
<evidence type="ECO:0000313" key="7">
    <source>
        <dbReference type="Proteomes" id="UP000625780"/>
    </source>
</evidence>
<evidence type="ECO:0000313" key="6">
    <source>
        <dbReference type="EMBL" id="GGD41736.1"/>
    </source>
</evidence>
<dbReference type="RefSeq" id="WP_188369225.1">
    <property type="nucleotide sequence ID" value="NZ_BMFH01000001.1"/>
</dbReference>
<feature type="compositionally biased region" description="Polar residues" evidence="3">
    <location>
        <begin position="539"/>
        <end position="555"/>
    </location>
</feature>
<comment type="subcellular location">
    <subcellularLocation>
        <location evidence="2">Cell outer membrane</location>
        <topology evidence="2">Multi-pass membrane protein</topology>
    </subcellularLocation>
</comment>
<proteinExistence type="inferred from homology"/>
<keyword evidence="2" id="KW-0998">Cell outer membrane</keyword>